<organism evidence="1 2">
    <name type="scientific">Algoriphagus locisalis</name>
    <dbReference type="NCBI Taxonomy" id="305507"/>
    <lineage>
        <taxon>Bacteria</taxon>
        <taxon>Pseudomonadati</taxon>
        <taxon>Bacteroidota</taxon>
        <taxon>Cytophagia</taxon>
        <taxon>Cytophagales</taxon>
        <taxon>Cyclobacteriaceae</taxon>
        <taxon>Algoriphagus</taxon>
    </lineage>
</organism>
<dbReference type="STRING" id="305507.SAMN04489724_0661"/>
<evidence type="ECO:0000313" key="2">
    <source>
        <dbReference type="Proteomes" id="UP000199673"/>
    </source>
</evidence>
<protein>
    <submittedName>
        <fullName evidence="1">Uncharacterized protein</fullName>
    </submittedName>
</protein>
<evidence type="ECO:0000313" key="1">
    <source>
        <dbReference type="EMBL" id="SFT41641.1"/>
    </source>
</evidence>
<name>A0A1I6XUT4_9BACT</name>
<proteinExistence type="predicted"/>
<gene>
    <name evidence="1" type="ORF">SAMN04489724_0661</name>
</gene>
<dbReference type="Proteomes" id="UP000199673">
    <property type="component" value="Unassembled WGS sequence"/>
</dbReference>
<reference evidence="2" key="1">
    <citation type="submission" date="2016-10" db="EMBL/GenBank/DDBJ databases">
        <authorList>
            <person name="Varghese N."/>
            <person name="Submissions S."/>
        </authorList>
    </citation>
    <scope>NUCLEOTIDE SEQUENCE [LARGE SCALE GENOMIC DNA]</scope>
    <source>
        <strain evidence="2">DSM 23445</strain>
    </source>
</reference>
<dbReference type="AlphaFoldDB" id="A0A1I6XUT4"/>
<dbReference type="EMBL" id="FPBF01000001">
    <property type="protein sequence ID" value="SFT41641.1"/>
    <property type="molecule type" value="Genomic_DNA"/>
</dbReference>
<accession>A0A1I6XUT4</accession>
<keyword evidence="2" id="KW-1185">Reference proteome</keyword>
<sequence length="303" mass="35162">MIKFLFKILLFSGVPVASLIAVFLIENGYSDFYYQRFTTGKQSSLIIGDSKAAQGIVPSILNENINSSKNVDFYNYSFTANNSPFGKYYSESVLNKVYNTSGNYFIVCVDIWAFLVSKDKPSDFIEKDGFISMVTNPNQNPNFLYMLFHFNRSFYDIILRNLDHSYFKLHDDGWLELKLPMDKVSIRDRHLEKLNSIKIQSESLIFSESRFNEFSMLVNNLNELGKVFLVKLPVSDSVMQYEDKIYPDLERRIQEFSLNSNIQYFEFDSISSNYVYTDGLHLSKDSSIEFTSLLSIILKPYVE</sequence>